<dbReference type="PANTHER" id="PTHR31123:SF1">
    <property type="entry name" value="ACCUMULATION OF DYADS PROTEIN 2-RELATED"/>
    <property type="match status" value="1"/>
</dbReference>
<dbReference type="OMA" id="WKKGNTF"/>
<evidence type="ECO:0000256" key="1">
    <source>
        <dbReference type="ARBA" id="ARBA00004141"/>
    </source>
</evidence>
<dbReference type="InterPro" id="IPR051633">
    <property type="entry name" value="AceTr"/>
</dbReference>
<dbReference type="FunCoup" id="G4TBX8">
    <property type="interactions" value="39"/>
</dbReference>
<dbReference type="GO" id="GO:0005886">
    <property type="term" value="C:plasma membrane"/>
    <property type="evidence" value="ECO:0007669"/>
    <property type="project" value="TreeGrafter"/>
</dbReference>
<evidence type="ECO:0000256" key="5">
    <source>
        <dbReference type="ARBA" id="ARBA00023136"/>
    </source>
</evidence>
<dbReference type="InterPro" id="IPR000791">
    <property type="entry name" value="Gpr1/Fun34/SatP-like"/>
</dbReference>
<comment type="caution">
    <text evidence="8">The sequence shown here is derived from an EMBL/GenBank/DDBJ whole genome shotgun (WGS) entry which is preliminary data.</text>
</comment>
<keyword evidence="3 7" id="KW-0812">Transmembrane</keyword>
<comment type="similarity">
    <text evidence="2">Belongs to the acetate uptake transporter (AceTr) (TC 2.A.96) family.</text>
</comment>
<evidence type="ECO:0000313" key="8">
    <source>
        <dbReference type="EMBL" id="CCA68821.1"/>
    </source>
</evidence>
<feature type="transmembrane region" description="Helical" evidence="7">
    <location>
        <begin position="136"/>
        <end position="157"/>
    </location>
</feature>
<dbReference type="PANTHER" id="PTHR31123">
    <property type="entry name" value="ACCUMULATION OF DYADS PROTEIN 2-RELATED"/>
    <property type="match status" value="1"/>
</dbReference>
<evidence type="ECO:0000256" key="4">
    <source>
        <dbReference type="ARBA" id="ARBA00022989"/>
    </source>
</evidence>
<organism evidence="8 9">
    <name type="scientific">Serendipita indica (strain DSM 11827)</name>
    <name type="common">Root endophyte fungus</name>
    <name type="synonym">Piriformospora indica</name>
    <dbReference type="NCBI Taxonomy" id="1109443"/>
    <lineage>
        <taxon>Eukaryota</taxon>
        <taxon>Fungi</taxon>
        <taxon>Dikarya</taxon>
        <taxon>Basidiomycota</taxon>
        <taxon>Agaricomycotina</taxon>
        <taxon>Agaricomycetes</taxon>
        <taxon>Sebacinales</taxon>
        <taxon>Serendipitaceae</taxon>
        <taxon>Serendipita</taxon>
    </lineage>
</organism>
<accession>G4TBX8</accession>
<dbReference type="EMBL" id="CAFZ01000041">
    <property type="protein sequence ID" value="CCA68821.1"/>
    <property type="molecule type" value="Genomic_DNA"/>
</dbReference>
<keyword evidence="9" id="KW-1185">Reference proteome</keyword>
<evidence type="ECO:0000256" key="3">
    <source>
        <dbReference type="ARBA" id="ARBA00022692"/>
    </source>
</evidence>
<evidence type="ECO:0000256" key="6">
    <source>
        <dbReference type="SAM" id="MobiDB-lite"/>
    </source>
</evidence>
<keyword evidence="4 7" id="KW-1133">Transmembrane helix</keyword>
<feature type="region of interest" description="Disordered" evidence="6">
    <location>
        <begin position="1"/>
        <end position="26"/>
    </location>
</feature>
<evidence type="ECO:0000313" key="9">
    <source>
        <dbReference type="Proteomes" id="UP000007148"/>
    </source>
</evidence>
<dbReference type="NCBIfam" id="NF038013">
    <property type="entry name" value="AceTr_1"/>
    <property type="match status" value="1"/>
</dbReference>
<dbReference type="OrthoDB" id="3648309at2759"/>
<dbReference type="InParanoid" id="G4TBX8"/>
<evidence type="ECO:0000256" key="2">
    <source>
        <dbReference type="ARBA" id="ARBA00005587"/>
    </source>
</evidence>
<dbReference type="GO" id="GO:0015123">
    <property type="term" value="F:acetate transmembrane transporter activity"/>
    <property type="evidence" value="ECO:0007669"/>
    <property type="project" value="TreeGrafter"/>
</dbReference>
<keyword evidence="5 7" id="KW-0472">Membrane</keyword>
<feature type="transmembrane region" description="Helical" evidence="7">
    <location>
        <begin position="109"/>
        <end position="129"/>
    </location>
</feature>
<sequence length="233" mass="24816">MSTTTGDVEKGTRLHHDYPTNGSTVGAGTNVAPAPQFRPLGNPGPLGLSAFALTTFVLSLINVQARDVTVPNVVVGLALFYGGMVQFAAGMWEFAVGNTFGGTALSSYGGFWLAYAVILIPGFNIVNAYGGNAEELHTALAFFLFGWFIFTFLMLVAVLRHSVAFIFLFLTLDLAFLTLAIGEYVSSTASIKAGGIFGLLAAFTAWYCAIAQLLTKDNSYFTLPLVSLQKKAI</sequence>
<dbReference type="HOGENOM" id="CLU_051062_1_0_1"/>
<dbReference type="Proteomes" id="UP000007148">
    <property type="component" value="Unassembled WGS sequence"/>
</dbReference>
<feature type="compositionally biased region" description="Basic and acidic residues" evidence="6">
    <location>
        <begin position="7"/>
        <end position="18"/>
    </location>
</feature>
<name>G4TBX8_SERID</name>
<feature type="transmembrane region" description="Helical" evidence="7">
    <location>
        <begin position="163"/>
        <end position="181"/>
    </location>
</feature>
<comment type="subcellular location">
    <subcellularLocation>
        <location evidence="1">Membrane</location>
        <topology evidence="1">Multi-pass membrane protein</topology>
    </subcellularLocation>
</comment>
<protein>
    <submittedName>
        <fullName evidence="8">Related to ADY2-protein essential for the acetate permease activity</fullName>
    </submittedName>
</protein>
<proteinExistence type="inferred from homology"/>
<dbReference type="STRING" id="1109443.G4TBX8"/>
<dbReference type="Pfam" id="PF01184">
    <property type="entry name" value="Gpr1_Fun34_YaaH"/>
    <property type="match status" value="1"/>
</dbReference>
<gene>
    <name evidence="8" type="ORF">PIIN_02682</name>
</gene>
<dbReference type="eggNOG" id="ENOG502QUJS">
    <property type="taxonomic scope" value="Eukaryota"/>
</dbReference>
<reference evidence="8 9" key="1">
    <citation type="journal article" date="2011" name="PLoS Pathog.">
        <title>Endophytic Life Strategies Decoded by Genome and Transcriptome Analyses of the Mutualistic Root Symbiont Piriformospora indica.</title>
        <authorList>
            <person name="Zuccaro A."/>
            <person name="Lahrmann U."/>
            <person name="Guldener U."/>
            <person name="Langen G."/>
            <person name="Pfiffi S."/>
            <person name="Biedenkopf D."/>
            <person name="Wong P."/>
            <person name="Samans B."/>
            <person name="Grimm C."/>
            <person name="Basiewicz M."/>
            <person name="Murat C."/>
            <person name="Martin F."/>
            <person name="Kogel K.H."/>
        </authorList>
    </citation>
    <scope>NUCLEOTIDE SEQUENCE [LARGE SCALE GENOMIC DNA]</scope>
    <source>
        <strain evidence="8 9">DSM 11827</strain>
    </source>
</reference>
<evidence type="ECO:0000256" key="7">
    <source>
        <dbReference type="SAM" id="Phobius"/>
    </source>
</evidence>
<feature type="transmembrane region" description="Helical" evidence="7">
    <location>
        <begin position="70"/>
        <end position="89"/>
    </location>
</feature>
<feature type="transmembrane region" description="Helical" evidence="7">
    <location>
        <begin position="193"/>
        <end position="214"/>
    </location>
</feature>
<dbReference type="AlphaFoldDB" id="G4TBX8"/>
<feature type="transmembrane region" description="Helical" evidence="7">
    <location>
        <begin position="46"/>
        <end position="63"/>
    </location>
</feature>